<keyword evidence="4" id="KW-1185">Reference proteome</keyword>
<feature type="chain" id="PRO_5011472872" evidence="1">
    <location>
        <begin position="27"/>
        <end position="167"/>
    </location>
</feature>
<gene>
    <name evidence="3" type="ORF">SAMN05421507_1011290</name>
</gene>
<dbReference type="RefSeq" id="WP_090095641.1">
    <property type="nucleotide sequence ID" value="NZ_FNIX01000001.1"/>
</dbReference>
<sequence>MGKLPAALGAVVLLAAVLVVPARASAEPVTFPKLHGSGRGGTISLPGTGRCLDAALEEIDRDGGKVQMWTCGLAGDEQQWRYDHLPEIGAGAYIVNQANGKCLEVAPEELGVEGGRLQMWDCAGRVEQRWEVIHHQGDLFLTSKATKGVLGVWSVHEGAPIGVHGKS</sequence>
<evidence type="ECO:0000259" key="2">
    <source>
        <dbReference type="SMART" id="SM00458"/>
    </source>
</evidence>
<dbReference type="CDD" id="cd00161">
    <property type="entry name" value="beta-trefoil_Ricin-like"/>
    <property type="match status" value="1"/>
</dbReference>
<dbReference type="Pfam" id="PF00652">
    <property type="entry name" value="Ricin_B_lectin"/>
    <property type="match status" value="1"/>
</dbReference>
<name>A0A1H0GP52_9PSEU</name>
<organism evidence="3 4">
    <name type="scientific">Lentzea jiangxiensis</name>
    <dbReference type="NCBI Taxonomy" id="641025"/>
    <lineage>
        <taxon>Bacteria</taxon>
        <taxon>Bacillati</taxon>
        <taxon>Actinomycetota</taxon>
        <taxon>Actinomycetes</taxon>
        <taxon>Pseudonocardiales</taxon>
        <taxon>Pseudonocardiaceae</taxon>
        <taxon>Lentzea</taxon>
    </lineage>
</organism>
<dbReference type="InterPro" id="IPR035992">
    <property type="entry name" value="Ricin_B-like_lectins"/>
</dbReference>
<dbReference type="Gene3D" id="2.80.10.50">
    <property type="match status" value="1"/>
</dbReference>
<evidence type="ECO:0000313" key="4">
    <source>
        <dbReference type="Proteomes" id="UP000199691"/>
    </source>
</evidence>
<dbReference type="STRING" id="641025.SAMN05421507_1011290"/>
<dbReference type="SMART" id="SM00458">
    <property type="entry name" value="RICIN"/>
    <property type="match status" value="1"/>
</dbReference>
<dbReference type="PROSITE" id="PS50231">
    <property type="entry name" value="RICIN_B_LECTIN"/>
    <property type="match status" value="1"/>
</dbReference>
<dbReference type="Proteomes" id="UP000199691">
    <property type="component" value="Unassembled WGS sequence"/>
</dbReference>
<dbReference type="GO" id="GO:0030246">
    <property type="term" value="F:carbohydrate binding"/>
    <property type="evidence" value="ECO:0007669"/>
    <property type="project" value="UniProtKB-KW"/>
</dbReference>
<dbReference type="EMBL" id="FNIX01000001">
    <property type="protein sequence ID" value="SDO08683.1"/>
    <property type="molecule type" value="Genomic_DNA"/>
</dbReference>
<protein>
    <submittedName>
        <fullName evidence="3">Ricin-type beta-trefoil lectin domain-containing protein</fullName>
    </submittedName>
</protein>
<keyword evidence="1" id="KW-0732">Signal</keyword>
<feature type="signal peptide" evidence="1">
    <location>
        <begin position="1"/>
        <end position="26"/>
    </location>
</feature>
<dbReference type="AlphaFoldDB" id="A0A1H0GP52"/>
<dbReference type="OrthoDB" id="4273937at2"/>
<proteinExistence type="predicted"/>
<dbReference type="SUPFAM" id="SSF50370">
    <property type="entry name" value="Ricin B-like lectins"/>
    <property type="match status" value="1"/>
</dbReference>
<feature type="domain" description="Ricin B lectin" evidence="2">
    <location>
        <begin position="38"/>
        <end position="166"/>
    </location>
</feature>
<keyword evidence="3" id="KW-0430">Lectin</keyword>
<evidence type="ECO:0000313" key="3">
    <source>
        <dbReference type="EMBL" id="SDO08683.1"/>
    </source>
</evidence>
<evidence type="ECO:0000256" key="1">
    <source>
        <dbReference type="SAM" id="SignalP"/>
    </source>
</evidence>
<accession>A0A1H0GP52</accession>
<reference evidence="4" key="1">
    <citation type="submission" date="2016-10" db="EMBL/GenBank/DDBJ databases">
        <authorList>
            <person name="Varghese N."/>
            <person name="Submissions S."/>
        </authorList>
    </citation>
    <scope>NUCLEOTIDE SEQUENCE [LARGE SCALE GENOMIC DNA]</scope>
    <source>
        <strain evidence="4">CGMCC 4.6609</strain>
    </source>
</reference>
<dbReference type="InterPro" id="IPR000772">
    <property type="entry name" value="Ricin_B_lectin"/>
</dbReference>